<evidence type="ECO:0000259" key="3">
    <source>
        <dbReference type="Pfam" id="PF00685"/>
    </source>
</evidence>
<comment type="caution">
    <text evidence="4">The sequence shown here is derived from an EMBL/GenBank/DDBJ whole genome shotgun (WGS) entry which is preliminary data.</text>
</comment>
<dbReference type="InterPro" id="IPR000863">
    <property type="entry name" value="Sulfotransferase_dom"/>
</dbReference>
<dbReference type="SUPFAM" id="SSF52540">
    <property type="entry name" value="P-loop containing nucleoside triphosphate hydrolases"/>
    <property type="match status" value="1"/>
</dbReference>
<protein>
    <submittedName>
        <fullName evidence="4">Sulfotransferase domain-containing protein</fullName>
    </submittedName>
</protein>
<dbReference type="EMBL" id="JABCRE010000003">
    <property type="protein sequence ID" value="NMW32539.1"/>
    <property type="molecule type" value="Genomic_DNA"/>
</dbReference>
<evidence type="ECO:0000313" key="4">
    <source>
        <dbReference type="EMBL" id="NMW32539.1"/>
    </source>
</evidence>
<keyword evidence="2 4" id="KW-0808">Transferase</keyword>
<sequence length="273" mass="30523">MSIVWLASYPKSGNTWVRALLTNYLHTEQSPASINALLGNSIHLDRYLFDETMGIASAEMTDGEIASARPIFHEELAKQSSGITFIKTHDAFGYPPSDGPLFPAASGYKAIYIIRNPLDIVPSFGHHQGQEPDAIIAFMTDTASKLPGGSGQFGEHLGTWADHVTGWTEQDVLETLIVRYEDLIADTVATFERIVRFSGLEVDIARAQRAAHNADFDTLRQNEQRETFREKRPSAQSFFREGQAGTGRQKLTEAQIGRVVEKHRDLMFRFSYD</sequence>
<dbReference type="AlphaFoldDB" id="A0A848QNT1"/>
<dbReference type="PANTHER" id="PTHR11783">
    <property type="entry name" value="SULFOTRANSFERASE SULT"/>
    <property type="match status" value="1"/>
</dbReference>
<comment type="similarity">
    <text evidence="1">Belongs to the sulfotransferase 1 family.</text>
</comment>
<reference evidence="4 5" key="1">
    <citation type="submission" date="2020-04" db="EMBL/GenBank/DDBJ databases">
        <authorList>
            <person name="Liu A."/>
        </authorList>
    </citation>
    <scope>NUCLEOTIDE SEQUENCE [LARGE SCALE GENOMIC DNA]</scope>
    <source>
        <strain evidence="4 5">RZ02</strain>
    </source>
</reference>
<dbReference type="InterPro" id="IPR027417">
    <property type="entry name" value="P-loop_NTPase"/>
</dbReference>
<name>A0A848QNT1_9SPHN</name>
<dbReference type="Gene3D" id="3.40.50.300">
    <property type="entry name" value="P-loop containing nucleotide triphosphate hydrolases"/>
    <property type="match status" value="1"/>
</dbReference>
<accession>A0A848QNT1</accession>
<proteinExistence type="inferred from homology"/>
<organism evidence="4 5">
    <name type="scientific">Pontixanthobacter rizhaonensis</name>
    <dbReference type="NCBI Taxonomy" id="2730337"/>
    <lineage>
        <taxon>Bacteria</taxon>
        <taxon>Pseudomonadati</taxon>
        <taxon>Pseudomonadota</taxon>
        <taxon>Alphaproteobacteria</taxon>
        <taxon>Sphingomonadales</taxon>
        <taxon>Erythrobacteraceae</taxon>
        <taxon>Pontixanthobacter</taxon>
    </lineage>
</organism>
<dbReference type="Pfam" id="PF00685">
    <property type="entry name" value="Sulfotransfer_1"/>
    <property type="match status" value="1"/>
</dbReference>
<dbReference type="Proteomes" id="UP000561181">
    <property type="component" value="Unassembled WGS sequence"/>
</dbReference>
<feature type="domain" description="Sulfotransferase" evidence="3">
    <location>
        <begin position="4"/>
        <end position="261"/>
    </location>
</feature>
<keyword evidence="5" id="KW-1185">Reference proteome</keyword>
<evidence type="ECO:0000313" key="5">
    <source>
        <dbReference type="Proteomes" id="UP000561181"/>
    </source>
</evidence>
<evidence type="ECO:0000256" key="2">
    <source>
        <dbReference type="ARBA" id="ARBA00022679"/>
    </source>
</evidence>
<dbReference type="RefSeq" id="WP_170013214.1">
    <property type="nucleotide sequence ID" value="NZ_JABCRE010000003.1"/>
</dbReference>
<dbReference type="GO" id="GO:0008146">
    <property type="term" value="F:sulfotransferase activity"/>
    <property type="evidence" value="ECO:0007669"/>
    <property type="project" value="InterPro"/>
</dbReference>
<evidence type="ECO:0000256" key="1">
    <source>
        <dbReference type="ARBA" id="ARBA00005771"/>
    </source>
</evidence>
<gene>
    <name evidence="4" type="ORF">HKD42_10745</name>
</gene>